<dbReference type="EMBL" id="AP022873">
    <property type="protein sequence ID" value="BCB95745.1"/>
    <property type="molecule type" value="Genomic_DNA"/>
</dbReference>
<evidence type="ECO:0000259" key="3">
    <source>
        <dbReference type="Pfam" id="PF24481"/>
    </source>
</evidence>
<feature type="domain" description="CT398-like coiled coil hairpin" evidence="3">
    <location>
        <begin position="17"/>
        <end position="189"/>
    </location>
</feature>
<dbReference type="KEGG" id="dtp:JZK55_06670"/>
<sequence>MNYELYMNEQLRLLIDLQQLDSTMLSTRLTMDAIPNKIASHEESLKNAEAAYEIAKQQIASLEKKKKDKEHEIEEIKEKIQKLKHRTSEIKTNKEYQAQLKEIEKAEKGLKSAEDEMLSIMDSIEGALKIVEIEKERITKEKTKIDLVKKELEKEIIRCKDELKQLKDDRKKLIEKIDAEIYNEYMTIMKSRRGLAVVEAKDEACQGCNMHIPPQMFVEIKTGNEIIHCPQCRRILYYLKPELKP</sequence>
<evidence type="ECO:0000313" key="5">
    <source>
        <dbReference type="Proteomes" id="UP000516360"/>
    </source>
</evidence>
<feature type="domain" description="C4-type zinc ribbon" evidence="2">
    <location>
        <begin position="204"/>
        <end position="236"/>
    </location>
</feature>
<keyword evidence="1" id="KW-0175">Coiled coil</keyword>
<feature type="coiled-coil region" evidence="1">
    <location>
        <begin position="38"/>
        <end position="183"/>
    </location>
</feature>
<dbReference type="Pfam" id="PF24481">
    <property type="entry name" value="CT398_CC"/>
    <property type="match status" value="1"/>
</dbReference>
<reference evidence="4 5" key="1">
    <citation type="submission" date="2020-03" db="EMBL/GenBank/DDBJ databases">
        <title>Complete genome sequences of two sulfur-disproportionating bacterial strains T55J and Mzg5.</title>
        <authorList>
            <person name="Umezawa K."/>
            <person name="Kojima H."/>
            <person name="Kato Y."/>
            <person name="Fukui M."/>
        </authorList>
    </citation>
    <scope>NUCLEOTIDE SEQUENCE [LARGE SCALE GENOMIC DNA]</scope>
    <source>
        <strain evidence="4 5">T55J</strain>
    </source>
</reference>
<accession>A0A7G1GZ36</accession>
<evidence type="ECO:0000259" key="2">
    <source>
        <dbReference type="Pfam" id="PF02591"/>
    </source>
</evidence>
<dbReference type="InterPro" id="IPR052376">
    <property type="entry name" value="Oxidative_Scav/Glycosyltrans"/>
</dbReference>
<dbReference type="PANTHER" id="PTHR39082">
    <property type="entry name" value="PHOSPHOLIPASE C-BETA-2-RELATED"/>
    <property type="match status" value="1"/>
</dbReference>
<organism evidence="4 5">
    <name type="scientific">Dissulfurispira thermophila</name>
    <dbReference type="NCBI Taxonomy" id="2715679"/>
    <lineage>
        <taxon>Bacteria</taxon>
        <taxon>Pseudomonadati</taxon>
        <taxon>Nitrospirota</taxon>
        <taxon>Thermodesulfovibrionia</taxon>
        <taxon>Thermodesulfovibrionales</taxon>
        <taxon>Dissulfurispiraceae</taxon>
        <taxon>Dissulfurispira</taxon>
    </lineage>
</organism>
<name>A0A7G1GZ36_9BACT</name>
<dbReference type="InterPro" id="IPR003743">
    <property type="entry name" value="Zf-RING_7"/>
</dbReference>
<evidence type="ECO:0000313" key="4">
    <source>
        <dbReference type="EMBL" id="BCB95745.1"/>
    </source>
</evidence>
<keyword evidence="5" id="KW-1185">Reference proteome</keyword>
<dbReference type="PANTHER" id="PTHR39082:SF1">
    <property type="entry name" value="SCAVENGER RECEPTOR CLASS A MEMBER 3"/>
    <property type="match status" value="1"/>
</dbReference>
<proteinExistence type="predicted"/>
<dbReference type="Proteomes" id="UP000516360">
    <property type="component" value="Chromosome"/>
</dbReference>
<dbReference type="Gene3D" id="1.10.287.1490">
    <property type="match status" value="1"/>
</dbReference>
<gene>
    <name evidence="4" type="ORF">JZK55_06670</name>
</gene>
<evidence type="ECO:0000256" key="1">
    <source>
        <dbReference type="SAM" id="Coils"/>
    </source>
</evidence>
<dbReference type="Pfam" id="PF02591">
    <property type="entry name" value="Zn_ribbon_9"/>
    <property type="match status" value="1"/>
</dbReference>
<dbReference type="AlphaFoldDB" id="A0A7G1GZ36"/>
<protein>
    <submittedName>
        <fullName evidence="4">Uncharacterized protein</fullName>
    </submittedName>
</protein>
<dbReference type="InterPro" id="IPR056003">
    <property type="entry name" value="CT398_CC_hairpin"/>
</dbReference>